<dbReference type="EnsemblMetazoa" id="PPA10390.1">
    <property type="protein sequence ID" value="PPA10390.1"/>
    <property type="gene ID" value="WBGene00099944"/>
</dbReference>
<sequence>MVQRKGKNETVAQNGVSNGHINGKSGNKGVKAVKAKTLPVKEESDSDSEPVQQVKQANGHNTEKMEKRKRTSSASKSATLGERKAALSVRSTSESKGDSMAFLLTQGLMANDASKIDTVLEKTNPSVIHSTLAELPTTEVIPLLKAIEIRLRTRKTLESVCYTFFIIRPWIRWAQCCLSLHLPYLSSQPSLETALGGLLDWMRNRTSHMQKLLALHGKMNVFVEEMEKRRGGAGRNWEGINRIPLVVFNEDDKKSDEEMDSMSGDEEDGATSEEDWWDDGGVAEAGGEEESEEDEGAESGDDNDDDDDDDDDDVNISRTVYVFEMVHLGFPLAKSFMKLKTLMMEKEKMEILVKTMKMMKKMMMTEIESGGAILAALSSPSIQEACLGLGRSPPMTAPHIPPTNIVPNPRNAGRKKSNPVWEFFTDLRAYGLAGVRCRFCHWLTNDRSPTTMKFHLKRKHDTGPGGLWAICEEKIGQQAPAQYSRKRSANESNEMLRKTVMQNVMSSVQENLLSSIIQQATNGKQDLSSLLNGHSNNNGNENVLFTTKMEELDPLEETFSQNSGPTPFSLSDGIADLVNIANESDLVFTFNSRRNGEFCFESHANDKKGHLVTFADGVSELLVTHSIDGEEKVRECWKKSDWHQFQWAVRGTITHFLK</sequence>
<dbReference type="GO" id="GO:0003677">
    <property type="term" value="F:DNA binding"/>
    <property type="evidence" value="ECO:0007669"/>
    <property type="project" value="InterPro"/>
</dbReference>
<evidence type="ECO:0000256" key="4">
    <source>
        <dbReference type="ARBA" id="ARBA00022833"/>
    </source>
</evidence>
<evidence type="ECO:0000256" key="6">
    <source>
        <dbReference type="ARBA" id="ARBA00038335"/>
    </source>
</evidence>
<evidence type="ECO:0000256" key="3">
    <source>
        <dbReference type="ARBA" id="ARBA00022771"/>
    </source>
</evidence>
<feature type="compositionally biased region" description="Acidic residues" evidence="7">
    <location>
        <begin position="286"/>
        <end position="314"/>
    </location>
</feature>
<gene>
    <name evidence="8" type="primary">WBGene00099944</name>
</gene>
<dbReference type="InterPro" id="IPR007148">
    <property type="entry name" value="SSU_processome_Utp12"/>
</dbReference>
<dbReference type="GO" id="GO:0008270">
    <property type="term" value="F:zinc ion binding"/>
    <property type="evidence" value="ECO:0007669"/>
    <property type="project" value="UniProtKB-KW"/>
</dbReference>
<feature type="region of interest" description="Disordered" evidence="7">
    <location>
        <begin position="253"/>
        <end position="314"/>
    </location>
</feature>
<protein>
    <submittedName>
        <fullName evidence="8">BED-type domain-containing protein</fullName>
    </submittedName>
</protein>
<keyword evidence="5" id="KW-0539">Nucleus</keyword>
<dbReference type="InterPro" id="IPR052414">
    <property type="entry name" value="U3_snoRNA-assoc_WDR"/>
</dbReference>
<dbReference type="AlphaFoldDB" id="A0A2A6C9Q4"/>
<keyword evidence="9" id="KW-1185">Reference proteome</keyword>
<comment type="similarity">
    <text evidence="6">Belongs to the UTP5 family.</text>
</comment>
<comment type="subcellular location">
    <subcellularLocation>
        <location evidence="1">Nucleus</location>
    </subcellularLocation>
</comment>
<keyword evidence="3" id="KW-0863">Zinc-finger</keyword>
<dbReference type="InterPro" id="IPR003656">
    <property type="entry name" value="Znf_BED"/>
</dbReference>
<organism evidence="8 9">
    <name type="scientific">Pristionchus pacificus</name>
    <name type="common">Parasitic nematode worm</name>
    <dbReference type="NCBI Taxonomy" id="54126"/>
    <lineage>
        <taxon>Eukaryota</taxon>
        <taxon>Metazoa</taxon>
        <taxon>Ecdysozoa</taxon>
        <taxon>Nematoda</taxon>
        <taxon>Chromadorea</taxon>
        <taxon>Rhabditida</taxon>
        <taxon>Rhabditina</taxon>
        <taxon>Diplogasteromorpha</taxon>
        <taxon>Diplogasteroidea</taxon>
        <taxon>Neodiplogasteridae</taxon>
        <taxon>Pristionchus</taxon>
    </lineage>
</organism>
<reference evidence="9" key="1">
    <citation type="journal article" date="2008" name="Nat. Genet.">
        <title>The Pristionchus pacificus genome provides a unique perspective on nematode lifestyle and parasitism.</title>
        <authorList>
            <person name="Dieterich C."/>
            <person name="Clifton S.W."/>
            <person name="Schuster L.N."/>
            <person name="Chinwalla A."/>
            <person name="Delehaunty K."/>
            <person name="Dinkelacker I."/>
            <person name="Fulton L."/>
            <person name="Fulton R."/>
            <person name="Godfrey J."/>
            <person name="Minx P."/>
            <person name="Mitreva M."/>
            <person name="Roeseler W."/>
            <person name="Tian H."/>
            <person name="Witte H."/>
            <person name="Yang S.P."/>
            <person name="Wilson R.K."/>
            <person name="Sommer R.J."/>
        </authorList>
    </citation>
    <scope>NUCLEOTIDE SEQUENCE [LARGE SCALE GENOMIC DNA]</scope>
    <source>
        <strain evidence="9">PS312</strain>
    </source>
</reference>
<feature type="region of interest" description="Disordered" evidence="7">
    <location>
        <begin position="1"/>
        <end position="92"/>
    </location>
</feature>
<accession>A0A2A6C9Q4</accession>
<evidence type="ECO:0000256" key="5">
    <source>
        <dbReference type="ARBA" id="ARBA00023242"/>
    </source>
</evidence>
<feature type="compositionally biased region" description="Acidic residues" evidence="7">
    <location>
        <begin position="257"/>
        <end position="278"/>
    </location>
</feature>
<feature type="compositionally biased region" description="Polar residues" evidence="7">
    <location>
        <begin position="10"/>
        <end position="20"/>
    </location>
</feature>
<dbReference type="GO" id="GO:0005730">
    <property type="term" value="C:nucleolus"/>
    <property type="evidence" value="ECO:0000318"/>
    <property type="project" value="GO_Central"/>
</dbReference>
<dbReference type="PANTHER" id="PTHR44267">
    <property type="entry name" value="WD REPEAT-CONTAINING PROTEIN 43"/>
    <property type="match status" value="1"/>
</dbReference>
<proteinExistence type="inferred from homology"/>
<evidence type="ECO:0000256" key="2">
    <source>
        <dbReference type="ARBA" id="ARBA00022723"/>
    </source>
</evidence>
<name>A0A2A6C9Q4_PRIPA</name>
<reference evidence="8" key="2">
    <citation type="submission" date="2022-06" db="UniProtKB">
        <authorList>
            <consortium name="EnsemblMetazoa"/>
        </authorList>
    </citation>
    <scope>IDENTIFICATION</scope>
    <source>
        <strain evidence="8">PS312</strain>
    </source>
</reference>
<dbReference type="PANTHER" id="PTHR44267:SF1">
    <property type="entry name" value="WD REPEAT-CONTAINING PROTEIN 43"/>
    <property type="match status" value="1"/>
</dbReference>
<accession>A0A8R1UAB2</accession>
<evidence type="ECO:0000256" key="1">
    <source>
        <dbReference type="ARBA" id="ARBA00004123"/>
    </source>
</evidence>
<keyword evidence="2" id="KW-0479">Metal-binding</keyword>
<feature type="compositionally biased region" description="Polar residues" evidence="7">
    <location>
        <begin position="49"/>
        <end position="60"/>
    </location>
</feature>
<dbReference type="Pfam" id="PF04003">
    <property type="entry name" value="Utp12"/>
    <property type="match status" value="1"/>
</dbReference>
<dbReference type="GO" id="GO:0000462">
    <property type="term" value="P:maturation of SSU-rRNA from tricistronic rRNA transcript (SSU-rRNA, 5.8S rRNA, LSU-rRNA)"/>
    <property type="evidence" value="ECO:0000318"/>
    <property type="project" value="GO_Central"/>
</dbReference>
<dbReference type="PROSITE" id="PS50808">
    <property type="entry name" value="ZF_BED"/>
    <property type="match status" value="1"/>
</dbReference>
<evidence type="ECO:0000313" key="9">
    <source>
        <dbReference type="Proteomes" id="UP000005239"/>
    </source>
</evidence>
<evidence type="ECO:0000313" key="8">
    <source>
        <dbReference type="EnsemblMetazoa" id="PPA10390.1"/>
    </source>
</evidence>
<keyword evidence="4" id="KW-0862">Zinc</keyword>
<evidence type="ECO:0000256" key="7">
    <source>
        <dbReference type="SAM" id="MobiDB-lite"/>
    </source>
</evidence>
<dbReference type="Proteomes" id="UP000005239">
    <property type="component" value="Unassembled WGS sequence"/>
</dbReference>